<dbReference type="PANTHER" id="PTHR11261:SF3">
    <property type="entry name" value="RETINOL-BINDING PROTEIN 3"/>
    <property type="match status" value="1"/>
</dbReference>
<dbReference type="EMBL" id="CP089983">
    <property type="protein sequence ID" value="WXB03411.1"/>
    <property type="molecule type" value="Genomic_DNA"/>
</dbReference>
<keyword evidence="1" id="KW-0732">Signal</keyword>
<sequence>MKAKVLLFGLLSSCVATPAPSATPAARAKAPVEDAERIVQAAASELEHSYVFADKGHEFAEYLRGRQREGKYAGEETLVLARHLTEDLRAKSHDGHLWIKYSEKTLPDEDAHSKAEMEKRDIEKYFGPRVNYGFNKVEHLPDNIGLLEMSVFAPLDVGAHAASAAMTLLATSDALVIDLRNNGGGDGEMVAFLAAYLFDKGPQTMSSTYWRAENKTMPGLTPAYVPGRRFGSTKPVYVLTSKRTFSAAENFTYDLQALKRVVVVGERSGGGAHPNEMKKLTPHFAMSVAIGRSLNPITNADWEGTGVTPDVPVPAEQALEKALELARAAKPR</sequence>
<dbReference type="Proteomes" id="UP001374803">
    <property type="component" value="Chromosome"/>
</dbReference>
<dbReference type="SUPFAM" id="SSF52096">
    <property type="entry name" value="ClpP/crotonase"/>
    <property type="match status" value="1"/>
</dbReference>
<feature type="signal peptide" evidence="1">
    <location>
        <begin position="1"/>
        <end position="21"/>
    </location>
</feature>
<dbReference type="InterPro" id="IPR005151">
    <property type="entry name" value="Tail-specific_protease"/>
</dbReference>
<evidence type="ECO:0000313" key="3">
    <source>
        <dbReference type="EMBL" id="WXB03411.1"/>
    </source>
</evidence>
<dbReference type="RefSeq" id="WP_394833041.1">
    <property type="nucleotide sequence ID" value="NZ_CP089929.1"/>
</dbReference>
<dbReference type="CDD" id="cd07563">
    <property type="entry name" value="Peptidase_S41_IRBP"/>
    <property type="match status" value="1"/>
</dbReference>
<evidence type="ECO:0000259" key="2">
    <source>
        <dbReference type="SMART" id="SM00245"/>
    </source>
</evidence>
<feature type="chain" id="PRO_5046724418" evidence="1">
    <location>
        <begin position="22"/>
        <end position="332"/>
    </location>
</feature>
<dbReference type="InterPro" id="IPR029045">
    <property type="entry name" value="ClpP/crotonase-like_dom_sf"/>
</dbReference>
<proteinExistence type="predicted"/>
<keyword evidence="4" id="KW-1185">Reference proteome</keyword>
<feature type="domain" description="Tail specific protease" evidence="2">
    <location>
        <begin position="119"/>
        <end position="314"/>
    </location>
</feature>
<dbReference type="Gene3D" id="3.30.750.44">
    <property type="match status" value="1"/>
</dbReference>
<evidence type="ECO:0000313" key="4">
    <source>
        <dbReference type="Proteomes" id="UP001374803"/>
    </source>
</evidence>
<dbReference type="Pfam" id="PF11918">
    <property type="entry name" value="Peptidase_S41_N"/>
    <property type="match status" value="1"/>
</dbReference>
<gene>
    <name evidence="3" type="ORF">LVJ94_41715</name>
</gene>
<dbReference type="SMART" id="SM00245">
    <property type="entry name" value="TSPc"/>
    <property type="match status" value="1"/>
</dbReference>
<dbReference type="Gene3D" id="3.90.226.10">
    <property type="entry name" value="2-enoyl-CoA Hydratase, Chain A, domain 1"/>
    <property type="match status" value="1"/>
</dbReference>
<dbReference type="PANTHER" id="PTHR11261">
    <property type="entry name" value="INTERPHOTORECEPTOR RETINOID-BINDING PROTEIN"/>
    <property type="match status" value="1"/>
</dbReference>
<protein>
    <submittedName>
        <fullName evidence="3">S41 family peptidase</fullName>
    </submittedName>
</protein>
<name>A0ABZ2KXJ7_9BACT</name>
<evidence type="ECO:0000256" key="1">
    <source>
        <dbReference type="SAM" id="SignalP"/>
    </source>
</evidence>
<reference evidence="3" key="1">
    <citation type="submission" date="2021-12" db="EMBL/GenBank/DDBJ databases">
        <title>Discovery of the Pendulisporaceae a myxobacterial family with distinct sporulation behavior and unique specialized metabolism.</title>
        <authorList>
            <person name="Garcia R."/>
            <person name="Popoff A."/>
            <person name="Bader C.D."/>
            <person name="Loehr J."/>
            <person name="Walesch S."/>
            <person name="Walt C."/>
            <person name="Boldt J."/>
            <person name="Bunk B."/>
            <person name="Haeckl F.J.F.P.J."/>
            <person name="Gunesch A.P."/>
            <person name="Birkelbach J."/>
            <person name="Nuebel U."/>
            <person name="Pietschmann T."/>
            <person name="Bach T."/>
            <person name="Mueller R."/>
        </authorList>
    </citation>
    <scope>NUCLEOTIDE SEQUENCE</scope>
    <source>
        <strain evidence="3">MSr11367</strain>
    </source>
</reference>
<dbReference type="Pfam" id="PF03572">
    <property type="entry name" value="Peptidase_S41"/>
    <property type="match status" value="1"/>
</dbReference>
<accession>A0ABZ2KXJ7</accession>
<organism evidence="3 4">
    <name type="scientific">Pendulispora rubella</name>
    <dbReference type="NCBI Taxonomy" id="2741070"/>
    <lineage>
        <taxon>Bacteria</taxon>
        <taxon>Pseudomonadati</taxon>
        <taxon>Myxococcota</taxon>
        <taxon>Myxococcia</taxon>
        <taxon>Myxococcales</taxon>
        <taxon>Sorangiineae</taxon>
        <taxon>Pendulisporaceae</taxon>
        <taxon>Pendulispora</taxon>
    </lineage>
</organism>